<dbReference type="RefSeq" id="WP_157695434.1">
    <property type="nucleotide sequence ID" value="NZ_LT629710.1"/>
</dbReference>
<dbReference type="OrthoDB" id="4764618at2"/>
<proteinExistence type="predicted"/>
<reference evidence="1 2" key="1">
    <citation type="submission" date="2016-10" db="EMBL/GenBank/DDBJ databases">
        <authorList>
            <person name="de Groot N.N."/>
        </authorList>
    </citation>
    <scope>NUCLEOTIDE SEQUENCE [LARGE SCALE GENOMIC DNA]</scope>
    <source>
        <strain evidence="2">P4-7,KCTC 19426,CECT 7604</strain>
    </source>
</reference>
<name>A0A1H0Q0Z4_9ACTN</name>
<keyword evidence="2" id="KW-1185">Reference proteome</keyword>
<dbReference type="AlphaFoldDB" id="A0A1H0Q0Z4"/>
<gene>
    <name evidence="1" type="ORF">SAMN04515671_2942</name>
</gene>
<dbReference type="EMBL" id="LT629710">
    <property type="protein sequence ID" value="SDP10348.1"/>
    <property type="molecule type" value="Genomic_DNA"/>
</dbReference>
<evidence type="ECO:0000313" key="1">
    <source>
        <dbReference type="EMBL" id="SDP10348.1"/>
    </source>
</evidence>
<accession>A0A1H0Q0Z4</accession>
<evidence type="ECO:0000313" key="2">
    <source>
        <dbReference type="Proteomes" id="UP000198741"/>
    </source>
</evidence>
<dbReference type="Proteomes" id="UP000198741">
    <property type="component" value="Chromosome I"/>
</dbReference>
<sequence length="149" mass="16241">MMPSEAAKLLGVCAAFDMRTVGEADSKVWAAALGDLDLGEASNAVVAHYSTTTERIMPASLMAAVKANRRRIIAAAGEPPFPPGLPYQAEQRYRRAWHARLMNGHPPAAARALADRDLGITRRTAPEIPAPQQVRLALERFTRARKVTR</sequence>
<dbReference type="STRING" id="1090615.SAMN04515671_2942"/>
<protein>
    <submittedName>
        <fullName evidence="1">Uncharacterized protein</fullName>
    </submittedName>
</protein>
<organism evidence="1 2">
    <name type="scientific">Nakamurella panacisegetis</name>
    <dbReference type="NCBI Taxonomy" id="1090615"/>
    <lineage>
        <taxon>Bacteria</taxon>
        <taxon>Bacillati</taxon>
        <taxon>Actinomycetota</taxon>
        <taxon>Actinomycetes</taxon>
        <taxon>Nakamurellales</taxon>
        <taxon>Nakamurellaceae</taxon>
        <taxon>Nakamurella</taxon>
    </lineage>
</organism>